<sequence length="255" mass="28511">MVLSGTEDCADLYPRGMYLNSHQLLEPSQERLRILSETFDAGLRNLILVNSVCGGTGSGFTHSLIQNVSDEYEKAGIMNVCIYPEQGSETLGVYNTILSFDYTLANSAVNLVIDNKAVRGMGGKGVSRWDNQVICNLLKDILYNQTSVNSLAQILVPFPRHKFIIPHLQKIPLLSLTNPSQPPKYQSVQITEELDLINTPSFGDALGIITNQCEKNYNKGLYHHWYVSAGMELREITDAIYHCQNIVHEYNSPTE</sequence>
<evidence type="ECO:0000256" key="2">
    <source>
        <dbReference type="ARBA" id="ARBA00022701"/>
    </source>
</evidence>
<comment type="caution">
    <text evidence="6">The sequence shown here is derived from an EMBL/GenBank/DDBJ whole genome shotgun (WGS) entry which is preliminary data.</text>
</comment>
<dbReference type="InterPro" id="IPR023123">
    <property type="entry name" value="Tubulin_C"/>
</dbReference>
<name>A0A8J8NM17_HALGN</name>
<keyword evidence="7" id="KW-1185">Reference proteome</keyword>
<evidence type="ECO:0000256" key="3">
    <source>
        <dbReference type="ARBA" id="ARBA00022741"/>
    </source>
</evidence>
<gene>
    <name evidence="6" type="ORF">FGO68_gene10882</name>
</gene>
<dbReference type="InterPro" id="IPR008280">
    <property type="entry name" value="Tub_FtsZ_C"/>
</dbReference>
<dbReference type="Pfam" id="PF00091">
    <property type="entry name" value="Tubulin"/>
    <property type="match status" value="1"/>
</dbReference>
<dbReference type="Gene3D" id="3.40.50.1440">
    <property type="entry name" value="Tubulin/FtsZ, GTPase domain"/>
    <property type="match status" value="1"/>
</dbReference>
<proteinExistence type="inferred from homology"/>
<dbReference type="GO" id="GO:0005525">
    <property type="term" value="F:GTP binding"/>
    <property type="evidence" value="ECO:0007669"/>
    <property type="project" value="UniProtKB-KW"/>
</dbReference>
<dbReference type="GO" id="GO:0007017">
    <property type="term" value="P:microtubule-based process"/>
    <property type="evidence" value="ECO:0007669"/>
    <property type="project" value="InterPro"/>
</dbReference>
<dbReference type="InterPro" id="IPR036525">
    <property type="entry name" value="Tubulin/FtsZ_GTPase_sf"/>
</dbReference>
<dbReference type="SUPFAM" id="SSF52490">
    <property type="entry name" value="Tubulin nucleotide-binding domain-like"/>
    <property type="match status" value="1"/>
</dbReference>
<dbReference type="GO" id="GO:0005874">
    <property type="term" value="C:microtubule"/>
    <property type="evidence" value="ECO:0007669"/>
    <property type="project" value="UniProtKB-KW"/>
</dbReference>
<dbReference type="EMBL" id="RRYP01013308">
    <property type="protein sequence ID" value="TNV76585.1"/>
    <property type="molecule type" value="Genomic_DNA"/>
</dbReference>
<dbReference type="PANTHER" id="PTHR11588">
    <property type="entry name" value="TUBULIN"/>
    <property type="match status" value="1"/>
</dbReference>
<evidence type="ECO:0000256" key="1">
    <source>
        <dbReference type="ARBA" id="ARBA00009636"/>
    </source>
</evidence>
<keyword evidence="3" id="KW-0547">Nucleotide-binding</keyword>
<feature type="domain" description="Tubulin/FtsZ GTPase" evidence="5">
    <location>
        <begin position="3"/>
        <end position="119"/>
    </location>
</feature>
<keyword evidence="4" id="KW-0342">GTP-binding</keyword>
<dbReference type="InterPro" id="IPR000217">
    <property type="entry name" value="Tubulin"/>
</dbReference>
<protein>
    <recommendedName>
        <fullName evidence="5">Tubulin/FtsZ GTPase domain-containing protein</fullName>
    </recommendedName>
</protein>
<comment type="similarity">
    <text evidence="1">Belongs to the tubulin family.</text>
</comment>
<keyword evidence="2" id="KW-0493">Microtubule</keyword>
<dbReference type="Gene3D" id="1.10.287.600">
    <property type="entry name" value="Helix hairpin bin"/>
    <property type="match status" value="1"/>
</dbReference>
<dbReference type="Proteomes" id="UP000785679">
    <property type="component" value="Unassembled WGS sequence"/>
</dbReference>
<dbReference type="AlphaFoldDB" id="A0A8J8NM17"/>
<evidence type="ECO:0000256" key="4">
    <source>
        <dbReference type="ARBA" id="ARBA00023134"/>
    </source>
</evidence>
<accession>A0A8J8NM17</accession>
<reference evidence="6" key="1">
    <citation type="submission" date="2019-06" db="EMBL/GenBank/DDBJ databases">
        <authorList>
            <person name="Zheng W."/>
        </authorList>
    </citation>
    <scope>NUCLEOTIDE SEQUENCE</scope>
    <source>
        <strain evidence="6">QDHG01</strain>
    </source>
</reference>
<dbReference type="SUPFAM" id="SSF55307">
    <property type="entry name" value="Tubulin C-terminal domain-like"/>
    <property type="match status" value="1"/>
</dbReference>
<dbReference type="PRINTS" id="PR01161">
    <property type="entry name" value="TUBULIN"/>
</dbReference>
<evidence type="ECO:0000313" key="7">
    <source>
        <dbReference type="Proteomes" id="UP000785679"/>
    </source>
</evidence>
<organism evidence="6 7">
    <name type="scientific">Halteria grandinella</name>
    <dbReference type="NCBI Taxonomy" id="5974"/>
    <lineage>
        <taxon>Eukaryota</taxon>
        <taxon>Sar</taxon>
        <taxon>Alveolata</taxon>
        <taxon>Ciliophora</taxon>
        <taxon>Intramacronucleata</taxon>
        <taxon>Spirotrichea</taxon>
        <taxon>Stichotrichia</taxon>
        <taxon>Sporadotrichida</taxon>
        <taxon>Halteriidae</taxon>
        <taxon>Halteria</taxon>
    </lineage>
</organism>
<dbReference type="InterPro" id="IPR003008">
    <property type="entry name" value="Tubulin_FtsZ_GTPase"/>
</dbReference>
<evidence type="ECO:0000259" key="5">
    <source>
        <dbReference type="Pfam" id="PF00091"/>
    </source>
</evidence>
<evidence type="ECO:0000313" key="6">
    <source>
        <dbReference type="EMBL" id="TNV76585.1"/>
    </source>
</evidence>